<organism evidence="1 2">
    <name type="scientific">Halomonas stenophila</name>
    <dbReference type="NCBI Taxonomy" id="795312"/>
    <lineage>
        <taxon>Bacteria</taxon>
        <taxon>Pseudomonadati</taxon>
        <taxon>Pseudomonadota</taxon>
        <taxon>Gammaproteobacteria</taxon>
        <taxon>Oceanospirillales</taxon>
        <taxon>Halomonadaceae</taxon>
        <taxon>Halomonas</taxon>
    </lineage>
</organism>
<gene>
    <name evidence="1" type="ORF">FHR97_002230</name>
</gene>
<sequence>MPTEGEDGQSVLILHESQLEPVLELLEERRAQNE</sequence>
<accession>A0A7W5EV49</accession>
<keyword evidence="2" id="KW-1185">Reference proteome</keyword>
<reference evidence="1 2" key="1">
    <citation type="submission" date="2020-08" db="EMBL/GenBank/DDBJ databases">
        <title>Genomic Encyclopedia of Type Strains, Phase III (KMG-III): the genomes of soil and plant-associated and newly described type strains.</title>
        <authorList>
            <person name="Whitman W."/>
        </authorList>
    </citation>
    <scope>NUCLEOTIDE SEQUENCE [LARGE SCALE GENOMIC DNA]</scope>
    <source>
        <strain evidence="1 2">CECT 7744</strain>
    </source>
</reference>
<proteinExistence type="predicted"/>
<dbReference type="EMBL" id="JACHXR010000005">
    <property type="protein sequence ID" value="MBB3231375.1"/>
    <property type="molecule type" value="Genomic_DNA"/>
</dbReference>
<protein>
    <submittedName>
        <fullName evidence="1">Uncharacterized protein</fullName>
    </submittedName>
</protein>
<name>A0A7W5EV49_9GAMM</name>
<evidence type="ECO:0000313" key="2">
    <source>
        <dbReference type="Proteomes" id="UP000518892"/>
    </source>
</evidence>
<evidence type="ECO:0000313" key="1">
    <source>
        <dbReference type="EMBL" id="MBB3231375.1"/>
    </source>
</evidence>
<dbReference type="AlphaFoldDB" id="A0A7W5EV49"/>
<comment type="caution">
    <text evidence="1">The sequence shown here is derived from an EMBL/GenBank/DDBJ whole genome shotgun (WGS) entry which is preliminary data.</text>
</comment>
<dbReference type="Proteomes" id="UP000518892">
    <property type="component" value="Unassembled WGS sequence"/>
</dbReference>